<dbReference type="SUPFAM" id="SSF52172">
    <property type="entry name" value="CheY-like"/>
    <property type="match status" value="1"/>
</dbReference>
<evidence type="ECO:0000256" key="2">
    <source>
        <dbReference type="ARBA" id="ARBA00023012"/>
    </source>
</evidence>
<reference evidence="4" key="1">
    <citation type="submission" date="2016-10" db="EMBL/GenBank/DDBJ databases">
        <authorList>
            <person name="de Groot N.N."/>
        </authorList>
    </citation>
    <scope>NUCLEOTIDE SEQUENCE</scope>
</reference>
<evidence type="ECO:0000259" key="3">
    <source>
        <dbReference type="PROSITE" id="PS50110"/>
    </source>
</evidence>
<dbReference type="PANTHER" id="PTHR44591">
    <property type="entry name" value="STRESS RESPONSE REGULATOR PROTEIN 1"/>
    <property type="match status" value="1"/>
</dbReference>
<proteinExistence type="predicted"/>
<evidence type="ECO:0000313" key="4">
    <source>
        <dbReference type="EMBL" id="SFV62510.1"/>
    </source>
</evidence>
<dbReference type="AlphaFoldDB" id="A0A1W1C9H1"/>
<protein>
    <submittedName>
        <fullName evidence="4">Phosphate regulon transcriptional regulatory protein PhoB (SphR)</fullName>
    </submittedName>
</protein>
<organism evidence="4">
    <name type="scientific">hydrothermal vent metagenome</name>
    <dbReference type="NCBI Taxonomy" id="652676"/>
    <lineage>
        <taxon>unclassified sequences</taxon>
        <taxon>metagenomes</taxon>
        <taxon>ecological metagenomes</taxon>
    </lineage>
</organism>
<accession>A0A1W1C9H1</accession>
<dbReference type="Gene3D" id="3.40.50.2300">
    <property type="match status" value="1"/>
</dbReference>
<dbReference type="InterPro" id="IPR011006">
    <property type="entry name" value="CheY-like_superfamily"/>
</dbReference>
<keyword evidence="1" id="KW-0597">Phosphoprotein</keyword>
<dbReference type="InterPro" id="IPR001789">
    <property type="entry name" value="Sig_transdc_resp-reg_receiver"/>
</dbReference>
<evidence type="ECO:0000256" key="1">
    <source>
        <dbReference type="ARBA" id="ARBA00022553"/>
    </source>
</evidence>
<dbReference type="PROSITE" id="PS50110">
    <property type="entry name" value="RESPONSE_REGULATORY"/>
    <property type="match status" value="1"/>
</dbReference>
<dbReference type="CDD" id="cd17546">
    <property type="entry name" value="REC_hyHK_CKI1_RcsC-like"/>
    <property type="match status" value="1"/>
</dbReference>
<sequence>MKNILIIEDNEMQQQILSIFLKNLSCHCSIASSAEEGESLIQKHTFDLILLDINLPGMSGLYFLKKIRQTYSKSELPVFMISALSQPINLEKAAEEGANLFLKKPIALDVLKDAIEAMDSK</sequence>
<keyword evidence="2" id="KW-0902">Two-component regulatory system</keyword>
<dbReference type="SMART" id="SM00448">
    <property type="entry name" value="REC"/>
    <property type="match status" value="1"/>
</dbReference>
<feature type="domain" description="Response regulatory" evidence="3">
    <location>
        <begin position="3"/>
        <end position="119"/>
    </location>
</feature>
<dbReference type="GO" id="GO:0000160">
    <property type="term" value="P:phosphorelay signal transduction system"/>
    <property type="evidence" value="ECO:0007669"/>
    <property type="project" value="UniProtKB-KW"/>
</dbReference>
<dbReference type="InterPro" id="IPR050595">
    <property type="entry name" value="Bact_response_regulator"/>
</dbReference>
<dbReference type="Pfam" id="PF00072">
    <property type="entry name" value="Response_reg"/>
    <property type="match status" value="1"/>
</dbReference>
<dbReference type="PANTHER" id="PTHR44591:SF14">
    <property type="entry name" value="PROTEIN PILG"/>
    <property type="match status" value="1"/>
</dbReference>
<name>A0A1W1C9H1_9ZZZZ</name>
<dbReference type="EMBL" id="FPHI01000023">
    <property type="protein sequence ID" value="SFV62510.1"/>
    <property type="molecule type" value="Genomic_DNA"/>
</dbReference>
<gene>
    <name evidence="4" type="ORF">MNB_SV-3-1579</name>
</gene>